<dbReference type="AlphaFoldDB" id="A0AA94L3K9"/>
<evidence type="ECO:0000313" key="2">
    <source>
        <dbReference type="Proteomes" id="UP000182680"/>
    </source>
</evidence>
<gene>
    <name evidence="1" type="ORF">SAMN02910291_02872</name>
</gene>
<comment type="caution">
    <text evidence="1">The sequence shown here is derived from an EMBL/GenBank/DDBJ whole genome shotgun (WGS) entry which is preliminary data.</text>
</comment>
<dbReference type="Gene3D" id="3.40.50.300">
    <property type="entry name" value="P-loop containing nucleotide triphosphate hydrolases"/>
    <property type="match status" value="1"/>
</dbReference>
<accession>A0AA94L3K9</accession>
<dbReference type="SUPFAM" id="SSF52540">
    <property type="entry name" value="P-loop containing nucleoside triphosphate hydrolases"/>
    <property type="match status" value="1"/>
</dbReference>
<sequence length="353" mass="40432">MQTDSHGTCNPLTIAGLPTSGKSTIAALLDGHSSVITGHNLFFHDCVSCFLPELHSRYDDPSTVVAESMGYSKRSYFLRMMLIKHSSFYFTIENLLNSREFKFFLSSEESVSLPVPSVGDFYALDRRIMEAFEAIDIQSPAQLFRVFWTNFFKSIEGIDCSKVIYCSSMAPNGFSDFETLLHSYPNGKILFMNRSLEEAIGASFLREAVLTKKSFAEVLLRMQSSETAHWINNIYISQQKALLLAKKYPEKFMVVDFENLFIDFKKNMNAILQWISLPILPIFEKYSFFGHSFGDTTYFSIQDNIEDRLSANDFSQLSQFIASCIKGDYQENKRQGFTYLRRVAGSIKRKIMR</sequence>
<evidence type="ECO:0000313" key="1">
    <source>
        <dbReference type="EMBL" id="SFW74419.1"/>
    </source>
</evidence>
<dbReference type="Proteomes" id="UP000182680">
    <property type="component" value="Unassembled WGS sequence"/>
</dbReference>
<reference evidence="2" key="1">
    <citation type="submission" date="2016-11" db="EMBL/GenBank/DDBJ databases">
        <authorList>
            <person name="Jaros S."/>
            <person name="Januszkiewicz K."/>
            <person name="Wedrychowicz H."/>
        </authorList>
    </citation>
    <scope>NUCLEOTIDE SEQUENCE [LARGE SCALE GENOMIC DNA]</scope>
    <source>
        <strain evidence="2">DSM 7057</strain>
    </source>
</reference>
<evidence type="ECO:0008006" key="3">
    <source>
        <dbReference type="Google" id="ProtNLM"/>
    </source>
</evidence>
<dbReference type="Pfam" id="PF13469">
    <property type="entry name" value="Sulfotransfer_3"/>
    <property type="match status" value="1"/>
</dbReference>
<organism evidence="1 2">
    <name type="scientific">Desulfovibrio desulfuricans</name>
    <dbReference type="NCBI Taxonomy" id="876"/>
    <lineage>
        <taxon>Bacteria</taxon>
        <taxon>Pseudomonadati</taxon>
        <taxon>Thermodesulfobacteriota</taxon>
        <taxon>Desulfovibrionia</taxon>
        <taxon>Desulfovibrionales</taxon>
        <taxon>Desulfovibrionaceae</taxon>
        <taxon>Desulfovibrio</taxon>
    </lineage>
</organism>
<name>A0AA94L3K9_DESDE</name>
<dbReference type="InterPro" id="IPR027417">
    <property type="entry name" value="P-loop_NTPase"/>
</dbReference>
<dbReference type="RefSeq" id="WP_072312592.1">
    <property type="nucleotide sequence ID" value="NZ_FPIW01000102.1"/>
</dbReference>
<protein>
    <recommendedName>
        <fullName evidence="3">Sulfotransferase domain-containing protein</fullName>
    </recommendedName>
</protein>
<dbReference type="EMBL" id="FPIW01000102">
    <property type="protein sequence ID" value="SFW74419.1"/>
    <property type="molecule type" value="Genomic_DNA"/>
</dbReference>
<proteinExistence type="predicted"/>